<dbReference type="EMBL" id="PRLK01000004">
    <property type="protein sequence ID" value="RYC72697.1"/>
    <property type="molecule type" value="Genomic_DNA"/>
</dbReference>
<reference evidence="1 2" key="1">
    <citation type="journal article" date="2018" name="bioRxiv">
        <title>Evidence of independent acquisition and adaption of ultra-small bacteria to human hosts across the highly diverse yet reduced genomes of the phylum Saccharibacteria.</title>
        <authorList>
            <person name="McLean J.S."/>
            <person name="Bor B."/>
            <person name="To T.T."/>
            <person name="Liu Q."/>
            <person name="Kearns K.A."/>
            <person name="Solden L.M."/>
            <person name="Wrighton K.C."/>
            <person name="He X."/>
            <person name="Shi W."/>
        </authorList>
    </citation>
    <scope>NUCLEOTIDE SEQUENCE [LARGE SCALE GENOMIC DNA]</scope>
    <source>
        <strain evidence="1 2">TM7_CMJM_G6_1_HOT_870</strain>
    </source>
</reference>
<reference evidence="1 2" key="2">
    <citation type="journal article" date="2020" name="Cell Rep.">
        <title>Acquisition and Adaptation of Ultra-small Parasitic Reduced Genome Bacteria to Mammalian Hosts.</title>
        <authorList>
            <person name="McLean J.S."/>
            <person name="Bor B."/>
            <person name="Kerns K.A."/>
            <person name="Liu Q."/>
            <person name="To T.T."/>
            <person name="Solden L."/>
            <person name="Hendrickson E.L."/>
            <person name="Wrighton K."/>
            <person name="Shi W."/>
            <person name="He X."/>
        </authorList>
    </citation>
    <scope>NUCLEOTIDE SEQUENCE [LARGE SCALE GENOMIC DNA]</scope>
    <source>
        <strain evidence="1 2">TM7_CMJM_G6_1_HOT_870</strain>
    </source>
</reference>
<accession>A0ABY0FID2</accession>
<evidence type="ECO:0000313" key="1">
    <source>
        <dbReference type="EMBL" id="RYC72697.1"/>
    </source>
</evidence>
<dbReference type="Pfam" id="PF18908">
    <property type="entry name" value="DUF5663"/>
    <property type="match status" value="1"/>
</dbReference>
<keyword evidence="2" id="KW-1185">Reference proteome</keyword>
<evidence type="ECO:0000313" key="2">
    <source>
        <dbReference type="Proteomes" id="UP001190925"/>
    </source>
</evidence>
<proteinExistence type="predicted"/>
<evidence type="ECO:0008006" key="3">
    <source>
        <dbReference type="Google" id="ProtNLM"/>
    </source>
</evidence>
<protein>
    <recommendedName>
        <fullName evidence="3">Trigger factor C-terminal domain-containing protein</fullName>
    </recommendedName>
</protein>
<sequence length="141" mass="16296">MLKGEKMFELDEKFFEELGVNNMPADEAQAFKDHVREEIEVRVGERISDGVPPEKLNEFEKIIDATDDNEAYNWLLANSIDYHNDELYTAIQSEGGSEQEILSEYAALKWIQLNRPDFSQIIATVSDELKKELKENIDKII</sequence>
<organism evidence="1 2">
    <name type="scientific">Candidatus Nanogingivalis gingivitcus</name>
    <dbReference type="NCBI Taxonomy" id="2171992"/>
    <lineage>
        <taxon>Bacteria</taxon>
        <taxon>Candidatus Saccharimonadota</taxon>
        <taxon>Candidatus Nanosyncoccalia</taxon>
        <taxon>Candidatus Nanogingivales</taxon>
        <taxon>Candidatus Nanogingivalaceae</taxon>
        <taxon>Candidatus Nanogingivalis</taxon>
    </lineage>
</organism>
<dbReference type="Proteomes" id="UP001190925">
    <property type="component" value="Unassembled WGS sequence"/>
</dbReference>
<gene>
    <name evidence="1" type="ORF">G6CMJM_00348</name>
</gene>
<dbReference type="InterPro" id="IPR043722">
    <property type="entry name" value="DUF5663"/>
</dbReference>
<name>A0ABY0FID2_9BACT</name>
<comment type="caution">
    <text evidence="1">The sequence shown here is derived from an EMBL/GenBank/DDBJ whole genome shotgun (WGS) entry which is preliminary data.</text>
</comment>